<proteinExistence type="predicted"/>
<organism evidence="7 8">
    <name type="scientific">Crenobacter oryzisoli</name>
    <dbReference type="NCBI Taxonomy" id="3056844"/>
    <lineage>
        <taxon>Bacteria</taxon>
        <taxon>Pseudomonadati</taxon>
        <taxon>Pseudomonadota</taxon>
        <taxon>Betaproteobacteria</taxon>
        <taxon>Neisseriales</taxon>
        <taxon>Neisseriaceae</taxon>
        <taxon>Crenobacter</taxon>
    </lineage>
</organism>
<accession>A0ABT7XHZ5</accession>
<dbReference type="Pfam" id="PF07732">
    <property type="entry name" value="Cu-oxidase_3"/>
    <property type="match status" value="1"/>
</dbReference>
<evidence type="ECO:0000256" key="3">
    <source>
        <dbReference type="ARBA" id="ARBA00023002"/>
    </source>
</evidence>
<name>A0ABT7XHZ5_9NEIS</name>
<dbReference type="InterPro" id="IPR045087">
    <property type="entry name" value="Cu-oxidase_fam"/>
</dbReference>
<evidence type="ECO:0000313" key="7">
    <source>
        <dbReference type="EMBL" id="MDN0073406.1"/>
    </source>
</evidence>
<dbReference type="PANTHER" id="PTHR11709">
    <property type="entry name" value="MULTI-COPPER OXIDASE"/>
    <property type="match status" value="1"/>
</dbReference>
<gene>
    <name evidence="7" type="ORF">QU481_00640</name>
</gene>
<evidence type="ECO:0000313" key="8">
    <source>
        <dbReference type="Proteomes" id="UP001168540"/>
    </source>
</evidence>
<keyword evidence="3" id="KW-0560">Oxidoreductase</keyword>
<dbReference type="PANTHER" id="PTHR11709:SF2">
    <property type="entry name" value="MULTICOPPER OXIDASE LPR1"/>
    <property type="match status" value="1"/>
</dbReference>
<dbReference type="Proteomes" id="UP001168540">
    <property type="component" value="Unassembled WGS sequence"/>
</dbReference>
<evidence type="ECO:0000259" key="6">
    <source>
        <dbReference type="Pfam" id="PF07732"/>
    </source>
</evidence>
<feature type="signal peptide" evidence="4">
    <location>
        <begin position="1"/>
        <end position="25"/>
    </location>
</feature>
<keyword evidence="4" id="KW-0732">Signal</keyword>
<evidence type="ECO:0000259" key="5">
    <source>
        <dbReference type="Pfam" id="PF07731"/>
    </source>
</evidence>
<evidence type="ECO:0000256" key="1">
    <source>
        <dbReference type="ARBA" id="ARBA00004459"/>
    </source>
</evidence>
<evidence type="ECO:0000256" key="4">
    <source>
        <dbReference type="SAM" id="SignalP"/>
    </source>
</evidence>
<feature type="domain" description="Plastocyanin-like" evidence="6">
    <location>
        <begin position="95"/>
        <end position="202"/>
    </location>
</feature>
<protein>
    <submittedName>
        <fullName evidence="7">Multicopper oxidase family protein</fullName>
    </submittedName>
</protein>
<feature type="chain" id="PRO_5046116081" evidence="4">
    <location>
        <begin position="26"/>
        <end position="502"/>
    </location>
</feature>
<evidence type="ECO:0000256" key="2">
    <source>
        <dbReference type="ARBA" id="ARBA00022723"/>
    </source>
</evidence>
<dbReference type="CDD" id="cd13902">
    <property type="entry name" value="CuRO_3_McoC_like"/>
    <property type="match status" value="1"/>
</dbReference>
<reference evidence="7" key="1">
    <citation type="submission" date="2023-06" db="EMBL/GenBank/DDBJ databases">
        <authorList>
            <person name="Zhang S."/>
        </authorList>
    </citation>
    <scope>NUCLEOTIDE SEQUENCE</scope>
    <source>
        <strain evidence="7">SG2303</strain>
    </source>
</reference>
<dbReference type="InterPro" id="IPR002355">
    <property type="entry name" value="Cu_oxidase_Cu_BS"/>
</dbReference>
<dbReference type="InterPro" id="IPR011706">
    <property type="entry name" value="Cu-oxidase_C"/>
</dbReference>
<dbReference type="PROSITE" id="PS00080">
    <property type="entry name" value="MULTICOPPER_OXIDASE2"/>
    <property type="match status" value="1"/>
</dbReference>
<sequence>MNRRQFLLSASSTAILAALGRQVFAVPMGGHAGHDMAAMPGMAMGAPADPSPVLKRLRLPSGRPLATVPRLVNRGGAGRFVGTLSAAPVTLNLAEGGVKTTAWAYNGQLPGPAIVAREGDSVEIVFTNRLNQPTTIHWHGMPVPADQDGNPHDPVKPGESRTYRFTLPKGSAGSYWYHPHPHGHTAEQVFRGLAGVFVVEADDDPLRHLAEDWLVLSDLRLDERGAIPANTAADWHDGREGQFLLVNGALRPVIALGQGERRRWRVWNATSARILKLALPGLEWQQVGSDGGLLGAPRALDTLMLAPGERAELVVSGSLPAGKSVALQSLPYTRGRAMTPEQTAAFTVATVKFGPPVAGAAVPAQLRQIPALGEPQVRRTLTFSENMADPASMFRINGQTFDMNRIDFTGRVGDIEEWDIVSEAHMDHPFHLHGTQFQVVARNDGSGWVAEPFLAWRDVINVPLREAVRIRFRQDLPGMRMYHCHILEHEDQGMMGQHRVSA</sequence>
<dbReference type="CDD" id="cd13881">
    <property type="entry name" value="CuRO_2_McoC_like"/>
    <property type="match status" value="1"/>
</dbReference>
<comment type="caution">
    <text evidence="7">The sequence shown here is derived from an EMBL/GenBank/DDBJ whole genome shotgun (WGS) entry which is preliminary data.</text>
</comment>
<dbReference type="SUPFAM" id="SSF49503">
    <property type="entry name" value="Cupredoxins"/>
    <property type="match status" value="3"/>
</dbReference>
<dbReference type="InterPro" id="IPR008972">
    <property type="entry name" value="Cupredoxin"/>
</dbReference>
<dbReference type="EMBL" id="JAUEDK010000001">
    <property type="protein sequence ID" value="MDN0073406.1"/>
    <property type="molecule type" value="Genomic_DNA"/>
</dbReference>
<dbReference type="RefSeq" id="WP_289827926.1">
    <property type="nucleotide sequence ID" value="NZ_JAUEDK010000001.1"/>
</dbReference>
<dbReference type="Gene3D" id="2.60.40.420">
    <property type="entry name" value="Cupredoxins - blue copper proteins"/>
    <property type="match status" value="3"/>
</dbReference>
<feature type="domain" description="Plastocyanin-like" evidence="5">
    <location>
        <begin position="383"/>
        <end position="500"/>
    </location>
</feature>
<keyword evidence="2" id="KW-0479">Metal-binding</keyword>
<dbReference type="InterPro" id="IPR011707">
    <property type="entry name" value="Cu-oxidase-like_N"/>
</dbReference>
<comment type="subcellular location">
    <subcellularLocation>
        <location evidence="1">Cell outer membrane</location>
        <topology evidence="1">Lipid-anchor</topology>
    </subcellularLocation>
</comment>
<dbReference type="Pfam" id="PF07731">
    <property type="entry name" value="Cu-oxidase_2"/>
    <property type="match status" value="1"/>
</dbReference>
<keyword evidence="8" id="KW-1185">Reference proteome</keyword>